<feature type="transmembrane region" description="Helical" evidence="1">
    <location>
        <begin position="46"/>
        <end position="69"/>
    </location>
</feature>
<organism evidence="2 3">
    <name type="scientific">Actinomortierella ambigua</name>
    <dbReference type="NCBI Taxonomy" id="1343610"/>
    <lineage>
        <taxon>Eukaryota</taxon>
        <taxon>Fungi</taxon>
        <taxon>Fungi incertae sedis</taxon>
        <taxon>Mucoromycota</taxon>
        <taxon>Mortierellomycotina</taxon>
        <taxon>Mortierellomycetes</taxon>
        <taxon>Mortierellales</taxon>
        <taxon>Mortierellaceae</taxon>
        <taxon>Actinomortierella</taxon>
    </lineage>
</organism>
<keyword evidence="1" id="KW-0812">Transmembrane</keyword>
<sequence length="239" mass="26813">MLNPKGTPRKWPYRTSNYLQGLVAFLALFCAVCDSAAMAIEGPYLYVGRVPCELVIFSLYLASLIQTGWHHRQQRRLYHATKRRGLRLSWSLPALLALLFVWVGELIGTAINVSRWNDDLHEREATAPGFDKFQATLWNCLPDEHHCLPRNMAWCGIVALTLAYTADAVLTWRTKWPQDEAEYWEGMQQEGAMAGRSAAAVGTLPPMGIGAVVVDGGETGQFAGDKDRQYYRLDTVKHA</sequence>
<dbReference type="OrthoDB" id="2390680at2759"/>
<keyword evidence="1" id="KW-0472">Membrane</keyword>
<reference evidence="2" key="1">
    <citation type="journal article" date="2020" name="Fungal Divers.">
        <title>Resolving the Mortierellaceae phylogeny through synthesis of multi-gene phylogenetics and phylogenomics.</title>
        <authorList>
            <person name="Vandepol N."/>
            <person name="Liber J."/>
            <person name="Desiro A."/>
            <person name="Na H."/>
            <person name="Kennedy M."/>
            <person name="Barry K."/>
            <person name="Grigoriev I.V."/>
            <person name="Miller A.N."/>
            <person name="O'Donnell K."/>
            <person name="Stajich J.E."/>
            <person name="Bonito G."/>
        </authorList>
    </citation>
    <scope>NUCLEOTIDE SEQUENCE</scope>
    <source>
        <strain evidence="2">BC1065</strain>
    </source>
</reference>
<keyword evidence="1" id="KW-1133">Transmembrane helix</keyword>
<proteinExistence type="predicted"/>
<accession>A0A9P6PS68</accession>
<evidence type="ECO:0000313" key="3">
    <source>
        <dbReference type="Proteomes" id="UP000807716"/>
    </source>
</evidence>
<dbReference type="Proteomes" id="UP000807716">
    <property type="component" value="Unassembled WGS sequence"/>
</dbReference>
<protein>
    <submittedName>
        <fullName evidence="2">Uncharacterized protein</fullName>
    </submittedName>
</protein>
<name>A0A9P6PS68_9FUNG</name>
<comment type="caution">
    <text evidence="2">The sequence shown here is derived from an EMBL/GenBank/DDBJ whole genome shotgun (WGS) entry which is preliminary data.</text>
</comment>
<keyword evidence="3" id="KW-1185">Reference proteome</keyword>
<dbReference type="EMBL" id="JAAAJB010000663">
    <property type="protein sequence ID" value="KAG0252441.1"/>
    <property type="molecule type" value="Genomic_DNA"/>
</dbReference>
<feature type="transmembrane region" description="Helical" evidence="1">
    <location>
        <begin position="90"/>
        <end position="111"/>
    </location>
</feature>
<evidence type="ECO:0000256" key="1">
    <source>
        <dbReference type="SAM" id="Phobius"/>
    </source>
</evidence>
<gene>
    <name evidence="2" type="ORF">DFQ27_008079</name>
</gene>
<feature type="transmembrane region" description="Helical" evidence="1">
    <location>
        <begin position="21"/>
        <end position="40"/>
    </location>
</feature>
<evidence type="ECO:0000313" key="2">
    <source>
        <dbReference type="EMBL" id="KAG0252441.1"/>
    </source>
</evidence>
<dbReference type="AlphaFoldDB" id="A0A9P6PS68"/>